<feature type="region of interest" description="Disordered" evidence="2">
    <location>
        <begin position="21"/>
        <end position="43"/>
    </location>
</feature>
<dbReference type="PANTHER" id="PTHR30204">
    <property type="entry name" value="REDOX-CYCLING DRUG-SENSING TRANSCRIPTIONAL ACTIVATOR SOXR"/>
    <property type="match status" value="1"/>
</dbReference>
<dbReference type="Gene3D" id="1.10.1660.10">
    <property type="match status" value="1"/>
</dbReference>
<dbReference type="SUPFAM" id="SSF46955">
    <property type="entry name" value="Putative DNA-binding domain"/>
    <property type="match status" value="1"/>
</dbReference>
<dbReference type="InterPro" id="IPR047057">
    <property type="entry name" value="MerR_fam"/>
</dbReference>
<evidence type="ECO:0000256" key="2">
    <source>
        <dbReference type="SAM" id="MobiDB-lite"/>
    </source>
</evidence>
<name>A0A381ZCY2_9ZZZZ</name>
<gene>
    <name evidence="4" type="ORF">METZ01_LOCUS139467</name>
</gene>
<dbReference type="PROSITE" id="PS50937">
    <property type="entry name" value="HTH_MERR_2"/>
    <property type="match status" value="1"/>
</dbReference>
<accession>A0A381ZCY2</accession>
<evidence type="ECO:0000256" key="1">
    <source>
        <dbReference type="ARBA" id="ARBA00023125"/>
    </source>
</evidence>
<dbReference type="Pfam" id="PF13411">
    <property type="entry name" value="MerR_1"/>
    <property type="match status" value="1"/>
</dbReference>
<feature type="domain" description="HTH merR-type" evidence="3">
    <location>
        <begin position="50"/>
        <end position="107"/>
    </location>
</feature>
<organism evidence="4">
    <name type="scientific">marine metagenome</name>
    <dbReference type="NCBI Taxonomy" id="408172"/>
    <lineage>
        <taxon>unclassified sequences</taxon>
        <taxon>metagenomes</taxon>
        <taxon>ecological metagenomes</taxon>
    </lineage>
</organism>
<proteinExistence type="predicted"/>
<keyword evidence="1" id="KW-0238">DNA-binding</keyword>
<protein>
    <recommendedName>
        <fullName evidence="3">HTH merR-type domain-containing protein</fullName>
    </recommendedName>
</protein>
<dbReference type="PANTHER" id="PTHR30204:SF58">
    <property type="entry name" value="HTH-TYPE TRANSCRIPTIONAL REGULATOR YFMP"/>
    <property type="match status" value="1"/>
</dbReference>
<evidence type="ECO:0000313" key="4">
    <source>
        <dbReference type="EMBL" id="SVA86613.1"/>
    </source>
</evidence>
<dbReference type="InterPro" id="IPR000551">
    <property type="entry name" value="MerR-type_HTH_dom"/>
</dbReference>
<dbReference type="GO" id="GO:0003677">
    <property type="term" value="F:DNA binding"/>
    <property type="evidence" value="ECO:0007669"/>
    <property type="project" value="UniProtKB-KW"/>
</dbReference>
<dbReference type="SMART" id="SM00422">
    <property type="entry name" value="HTH_MERR"/>
    <property type="match status" value="1"/>
</dbReference>
<dbReference type="GO" id="GO:0003700">
    <property type="term" value="F:DNA-binding transcription factor activity"/>
    <property type="evidence" value="ECO:0007669"/>
    <property type="project" value="InterPro"/>
</dbReference>
<dbReference type="EMBL" id="UINC01020681">
    <property type="protein sequence ID" value="SVA86613.1"/>
    <property type="molecule type" value="Genomic_DNA"/>
</dbReference>
<sequence length="107" mass="12078">MPHRDSRNQVPANQRVIRLGVSVNPGTPRPGRGRPRTRSPESVYASPDGLYVISVAARLLEMHPQTLRKYERSGLVRPSRTVGMLRLYSEEDIVRLRLIKHLVGDLG</sequence>
<dbReference type="InterPro" id="IPR009061">
    <property type="entry name" value="DNA-bd_dom_put_sf"/>
</dbReference>
<reference evidence="4" key="1">
    <citation type="submission" date="2018-05" db="EMBL/GenBank/DDBJ databases">
        <authorList>
            <person name="Lanie J.A."/>
            <person name="Ng W.-L."/>
            <person name="Kazmierczak K.M."/>
            <person name="Andrzejewski T.M."/>
            <person name="Davidsen T.M."/>
            <person name="Wayne K.J."/>
            <person name="Tettelin H."/>
            <person name="Glass J.I."/>
            <person name="Rusch D."/>
            <person name="Podicherti R."/>
            <person name="Tsui H.-C.T."/>
            <person name="Winkler M.E."/>
        </authorList>
    </citation>
    <scope>NUCLEOTIDE SEQUENCE</scope>
</reference>
<feature type="non-terminal residue" evidence="4">
    <location>
        <position position="107"/>
    </location>
</feature>
<dbReference type="AlphaFoldDB" id="A0A381ZCY2"/>
<evidence type="ECO:0000259" key="3">
    <source>
        <dbReference type="PROSITE" id="PS50937"/>
    </source>
</evidence>